<dbReference type="PROSITE" id="PS00639">
    <property type="entry name" value="THIOL_PROTEASE_HIS"/>
    <property type="match status" value="3"/>
</dbReference>
<dbReference type="Pfam" id="PF08246">
    <property type="entry name" value="Inhibitor_I29"/>
    <property type="match status" value="3"/>
</dbReference>
<feature type="domain" description="Peptidase C1A papain C-terminal" evidence="7">
    <location>
        <begin position="429"/>
        <end position="644"/>
    </location>
</feature>
<evidence type="ECO:0000256" key="3">
    <source>
        <dbReference type="ARBA" id="ARBA00022801"/>
    </source>
</evidence>
<dbReference type="InterPro" id="IPR025660">
    <property type="entry name" value="Pept_his_AS"/>
</dbReference>
<keyword evidence="4" id="KW-0788">Thiol protease</keyword>
<dbReference type="SUPFAM" id="SSF54001">
    <property type="entry name" value="Cysteine proteinases"/>
    <property type="match status" value="3"/>
</dbReference>
<evidence type="ECO:0000256" key="6">
    <source>
        <dbReference type="ARBA" id="ARBA00023157"/>
    </source>
</evidence>
<evidence type="ECO:0000259" key="7">
    <source>
        <dbReference type="SMART" id="SM00645"/>
    </source>
</evidence>
<dbReference type="InterPro" id="IPR000668">
    <property type="entry name" value="Peptidase_C1A_C"/>
</dbReference>
<keyword evidence="5" id="KW-0865">Zymogen</keyword>
<dbReference type="SMART" id="SM00848">
    <property type="entry name" value="Inhibitor_I29"/>
    <property type="match status" value="3"/>
</dbReference>
<dbReference type="CDD" id="cd02248">
    <property type="entry name" value="Peptidase_C1A"/>
    <property type="match status" value="3"/>
</dbReference>
<dbReference type="InterPro" id="IPR013128">
    <property type="entry name" value="Peptidase_C1A"/>
</dbReference>
<sequence length="989" mass="109262">MSHSRSVIQEVSRSRSAIQEVSRSRMFRLLVVSCLVACSLSLDAALNGEWAAYKTSYNKLYEPRVELLRRQIWESNIAYIQSHNLEADRGVHTYTLGMNEYGDMTNQEFVAIMNGLNMTGPNPKSPCSKYMPPSHVKLTDLPDTVDWRKEGYVTEIKNQGQCGSCWSFSTTGSLEGQNFKKTGTLTSLSEKNLMDCSQKEGNHGCQGGLMDFAFAYVISNDGIDTEESYPYEPKNGKCKYNPANVGATEKSCMDIKEGSEDDLMAASATVGPISVGIDASHPSFQLYKSGVYSERRCSSTRLDHGVLVVGYGSEDSKDYWLVKNSWGKSWGQEGYIMMSRNMKNQCGVATSASFPTIRQIWESNIAYIQRHNLEADRGVHTYTLGMNEYGDMTNQEFVAIMNGLNMTGPNPKSPCSKYMPPSHVKLTDLPDTVDWRKEGYVTEIKNQGQCGSCWSFSTTGSLEGQNFKKTGTLTSLSEKNLMDCSQKEGNHGCQGGLMDFAFAYVISNDGIDTEESYPYEPKNGKCKYNPANVGATEKSCMDIKEGSEDDLMAASATVGPISVGIDASHPSFQLYKSGVYSEKRCSSTRLDHGVLVVGYGSEGSKDYWLVKNSWGKSWGQEGYIMMSRNKKNQCGVATSASFPTIQSSPAANNIPRHMFRLLVVSCLVACSLSLDAALNGEWAAYKTSHNKLYEPRAELLRRQIWESNIAYIQRHNLEADRGVHTYTLGMNEYGDMTHEEFVAIMNGLNMTGPNPKSPCSKYMPPSHVKLTDLPDTVDWRKEGYVTEIKNQGQCGSCWSFSTTGSLEGQNFKKTGTLTSLSEKNLMDCSQKEGNHGCQGGLMDFAFAYVISNDGIDTEESYPYEPKNGKCKFNPANVGATEKSCMDIKEGSEDDLMAASATVGPISVGIDASHPSFQLYKSGVYSEKRCSSTQLDHGVLVVGYGSENTKDYWLVKNSWGKSWGQEGYIMMSRNKKNQCGVATSASFPTM</sequence>
<dbReference type="PANTHER" id="PTHR12411">
    <property type="entry name" value="CYSTEINE PROTEASE FAMILY C1-RELATED"/>
    <property type="match status" value="1"/>
</dbReference>
<dbReference type="InterPro" id="IPR038765">
    <property type="entry name" value="Papain-like_cys_pep_sf"/>
</dbReference>
<keyword evidence="6" id="KW-1015">Disulfide bond</keyword>
<dbReference type="Gene3D" id="3.90.70.10">
    <property type="entry name" value="Cysteine proteinases"/>
    <property type="match status" value="3"/>
</dbReference>
<evidence type="ECO:0000313" key="9">
    <source>
        <dbReference type="EMBL" id="WAR11203.1"/>
    </source>
</evidence>
<feature type="domain" description="Cathepsin propeptide inhibitor" evidence="8">
    <location>
        <begin position="50"/>
        <end position="109"/>
    </location>
</feature>
<accession>A0ABY7EMI6</accession>
<gene>
    <name evidence="9" type="ORF">MAR_036279</name>
</gene>
<dbReference type="EMBL" id="CP111018">
    <property type="protein sequence ID" value="WAR11203.1"/>
    <property type="molecule type" value="Genomic_DNA"/>
</dbReference>
<feature type="domain" description="Peptidase C1A papain C-terminal" evidence="7">
    <location>
        <begin position="773"/>
        <end position="988"/>
    </location>
</feature>
<proteinExistence type="inferred from homology"/>
<keyword evidence="2" id="KW-0645">Protease</keyword>
<comment type="similarity">
    <text evidence="1">Belongs to the peptidase C1 family.</text>
</comment>
<evidence type="ECO:0000259" key="8">
    <source>
        <dbReference type="SMART" id="SM00848"/>
    </source>
</evidence>
<protein>
    <submittedName>
        <fullName evidence="9">CATL1-like protein</fullName>
    </submittedName>
</protein>
<dbReference type="PROSITE" id="PS00139">
    <property type="entry name" value="THIOL_PROTEASE_CYS"/>
    <property type="match status" value="3"/>
</dbReference>
<organism evidence="9 10">
    <name type="scientific">Mya arenaria</name>
    <name type="common">Soft-shell clam</name>
    <dbReference type="NCBI Taxonomy" id="6604"/>
    <lineage>
        <taxon>Eukaryota</taxon>
        <taxon>Metazoa</taxon>
        <taxon>Spiralia</taxon>
        <taxon>Lophotrochozoa</taxon>
        <taxon>Mollusca</taxon>
        <taxon>Bivalvia</taxon>
        <taxon>Autobranchia</taxon>
        <taxon>Heteroconchia</taxon>
        <taxon>Euheterodonta</taxon>
        <taxon>Imparidentia</taxon>
        <taxon>Neoheterodontei</taxon>
        <taxon>Myida</taxon>
        <taxon>Myoidea</taxon>
        <taxon>Myidae</taxon>
        <taxon>Mya</taxon>
    </lineage>
</organism>
<dbReference type="InterPro" id="IPR039417">
    <property type="entry name" value="Peptidase_C1A_papain-like"/>
</dbReference>
<dbReference type="InterPro" id="IPR025661">
    <property type="entry name" value="Pept_asp_AS"/>
</dbReference>
<dbReference type="SMART" id="SM00645">
    <property type="entry name" value="Pept_C1"/>
    <property type="match status" value="3"/>
</dbReference>
<evidence type="ECO:0000256" key="4">
    <source>
        <dbReference type="ARBA" id="ARBA00022807"/>
    </source>
</evidence>
<keyword evidence="10" id="KW-1185">Reference proteome</keyword>
<feature type="domain" description="Peptidase C1A papain C-terminal" evidence="7">
    <location>
        <begin position="141"/>
        <end position="356"/>
    </location>
</feature>
<dbReference type="InterPro" id="IPR013201">
    <property type="entry name" value="Prot_inhib_I29"/>
</dbReference>
<feature type="domain" description="Cathepsin propeptide inhibitor" evidence="8">
    <location>
        <begin position="338"/>
        <end position="397"/>
    </location>
</feature>
<dbReference type="InterPro" id="IPR000169">
    <property type="entry name" value="Pept_cys_AS"/>
</dbReference>
<dbReference type="Pfam" id="PF00112">
    <property type="entry name" value="Peptidase_C1"/>
    <property type="match status" value="3"/>
</dbReference>
<evidence type="ECO:0000256" key="5">
    <source>
        <dbReference type="ARBA" id="ARBA00023145"/>
    </source>
</evidence>
<name>A0ABY7EMI6_MYAAR</name>
<evidence type="ECO:0000313" key="10">
    <source>
        <dbReference type="Proteomes" id="UP001164746"/>
    </source>
</evidence>
<evidence type="ECO:0000256" key="2">
    <source>
        <dbReference type="ARBA" id="ARBA00022670"/>
    </source>
</evidence>
<dbReference type="Proteomes" id="UP001164746">
    <property type="component" value="Chromosome 7"/>
</dbReference>
<evidence type="ECO:0000256" key="1">
    <source>
        <dbReference type="ARBA" id="ARBA00008455"/>
    </source>
</evidence>
<feature type="domain" description="Cathepsin propeptide inhibitor" evidence="8">
    <location>
        <begin position="682"/>
        <end position="741"/>
    </location>
</feature>
<keyword evidence="3" id="KW-0378">Hydrolase</keyword>
<reference evidence="9" key="1">
    <citation type="submission" date="2022-11" db="EMBL/GenBank/DDBJ databases">
        <title>Centuries of genome instability and evolution in soft-shell clam transmissible cancer (bioRxiv).</title>
        <authorList>
            <person name="Hart S.F.M."/>
            <person name="Yonemitsu M.A."/>
            <person name="Giersch R.M."/>
            <person name="Beal B.F."/>
            <person name="Arriagada G."/>
            <person name="Davis B.W."/>
            <person name="Ostrander E.A."/>
            <person name="Goff S.P."/>
            <person name="Metzger M.J."/>
        </authorList>
    </citation>
    <scope>NUCLEOTIDE SEQUENCE</scope>
    <source>
        <strain evidence="9">MELC-2E11</strain>
        <tissue evidence="9">Siphon/mantle</tissue>
    </source>
</reference>
<dbReference type="PROSITE" id="PS00640">
    <property type="entry name" value="THIOL_PROTEASE_ASN"/>
    <property type="match status" value="3"/>
</dbReference>
<dbReference type="PRINTS" id="PR00705">
    <property type="entry name" value="PAPAIN"/>
</dbReference>